<dbReference type="Gene3D" id="3.40.309.10">
    <property type="entry name" value="Aldehyde Dehydrogenase, Chain A, domain 2"/>
    <property type="match status" value="1"/>
</dbReference>
<organism evidence="4 5">
    <name type="scientific">Benzoatithermus flavus</name>
    <dbReference type="NCBI Taxonomy" id="3108223"/>
    <lineage>
        <taxon>Bacteria</taxon>
        <taxon>Pseudomonadati</taxon>
        <taxon>Pseudomonadota</taxon>
        <taxon>Alphaproteobacteria</taxon>
        <taxon>Geminicoccales</taxon>
        <taxon>Geminicoccaceae</taxon>
        <taxon>Benzoatithermus</taxon>
    </lineage>
</organism>
<dbReference type="Gene3D" id="3.40.605.10">
    <property type="entry name" value="Aldehyde Dehydrogenase, Chain A, domain 1"/>
    <property type="match status" value="1"/>
</dbReference>
<comment type="similarity">
    <text evidence="1">Belongs to the aldehyde dehydrogenase family.</text>
</comment>
<dbReference type="PANTHER" id="PTHR43353">
    <property type="entry name" value="SUCCINATE-SEMIALDEHYDE DEHYDROGENASE, MITOCHONDRIAL"/>
    <property type="match status" value="1"/>
</dbReference>
<feature type="domain" description="Aldehyde dehydrogenase" evidence="3">
    <location>
        <begin position="43"/>
        <end position="501"/>
    </location>
</feature>
<dbReference type="RefSeq" id="WP_418160449.1">
    <property type="nucleotide sequence ID" value="NZ_JBBLZC010000016.1"/>
</dbReference>
<proteinExistence type="inferred from homology"/>
<dbReference type="InterPro" id="IPR010102">
    <property type="entry name" value="Succ_semiAld_DH"/>
</dbReference>
<keyword evidence="2 4" id="KW-0560">Oxidoreductase</keyword>
<dbReference type="CDD" id="cd07103">
    <property type="entry name" value="ALDH_F5_SSADH_GabD"/>
    <property type="match status" value="1"/>
</dbReference>
<evidence type="ECO:0000256" key="1">
    <source>
        <dbReference type="ARBA" id="ARBA00009986"/>
    </source>
</evidence>
<dbReference type="InterPro" id="IPR016163">
    <property type="entry name" value="Ald_DH_C"/>
</dbReference>
<name>A0ABU8XVY9_9PROT</name>
<dbReference type="GO" id="GO:0016491">
    <property type="term" value="F:oxidoreductase activity"/>
    <property type="evidence" value="ECO:0007669"/>
    <property type="project" value="UniProtKB-KW"/>
</dbReference>
<comment type="caution">
    <text evidence="4">The sequence shown here is derived from an EMBL/GenBank/DDBJ whole genome shotgun (WGS) entry which is preliminary data.</text>
</comment>
<reference evidence="4 5" key="1">
    <citation type="submission" date="2024-01" db="EMBL/GenBank/DDBJ databases">
        <title>Multi-omics insights into the function and evolution of sodium benzoate biodegradation pathways in Benzoatithermus flavus gen. nov., sp. nov. from hot spring.</title>
        <authorList>
            <person name="Hu C.-J."/>
            <person name="Li W.-J."/>
        </authorList>
    </citation>
    <scope>NUCLEOTIDE SEQUENCE [LARGE SCALE GENOMIC DNA]</scope>
    <source>
        <strain evidence="4 5">SYSU G07066</strain>
    </source>
</reference>
<protein>
    <submittedName>
        <fullName evidence="4">NAD-dependent succinate-semialdehyde dehydrogenase</fullName>
        <ecNumber evidence="4">1.2.1.-</ecNumber>
    </submittedName>
</protein>
<evidence type="ECO:0000256" key="2">
    <source>
        <dbReference type="ARBA" id="ARBA00023002"/>
    </source>
</evidence>
<sequence>MYGTMEITGIDARAGVAGLATPRIDGLQRPELLRDRAFIGGIWCDAADGRRLAVENPADGSLIGTVPDMGTRETERAVEVAERAFPGWRATPARERGAILRRWAELMLRHKEDLARIMTLEQGKPLAESRGEIDYAASFLDWFGEEAKRAYGETIPSHLPGSTLLVVREPVGVAAAITPWNFPSAMITRKAGAALAAGCTMVVRPASETPFSALALAVLAEEAGLPKGVLSIVTGDPIAIGDVLTKSPMVRALSFTGSTEIGRKLLEQCAGTVKKMSMELGGHAPFIVLEDADLDAAVKGAIAAKFATSGQDCLAANRIYVPARLYDAFVERFAAATAALEVGPGLEPGVEIGPLMHEKAVKKCEAHVADAVAKGARLVVGGTRHPLGGRFYTPTVLADVTDGMLIAHEETFGPVAAILRYEDEAEVIARANATIYGLAAYVYGSGLRNVMRVAGALDYGMVAINTPKFTGAPIPFGGTKQSGLGREGSRHGLDDYSELKYLCLGGLA</sequence>
<evidence type="ECO:0000259" key="3">
    <source>
        <dbReference type="Pfam" id="PF00171"/>
    </source>
</evidence>
<dbReference type="InterPro" id="IPR016160">
    <property type="entry name" value="Ald_DH_CS_CYS"/>
</dbReference>
<dbReference type="InterPro" id="IPR016162">
    <property type="entry name" value="Ald_DH_N"/>
</dbReference>
<dbReference type="EMBL" id="JBBLZC010000016">
    <property type="protein sequence ID" value="MEK0084600.1"/>
    <property type="molecule type" value="Genomic_DNA"/>
</dbReference>
<dbReference type="SUPFAM" id="SSF53720">
    <property type="entry name" value="ALDH-like"/>
    <property type="match status" value="1"/>
</dbReference>
<accession>A0ABU8XVY9</accession>
<evidence type="ECO:0000313" key="4">
    <source>
        <dbReference type="EMBL" id="MEK0084600.1"/>
    </source>
</evidence>
<dbReference type="PANTHER" id="PTHR43353:SF5">
    <property type="entry name" value="SUCCINATE-SEMIALDEHYDE DEHYDROGENASE, MITOCHONDRIAL"/>
    <property type="match status" value="1"/>
</dbReference>
<dbReference type="Pfam" id="PF00171">
    <property type="entry name" value="Aldedh"/>
    <property type="match status" value="1"/>
</dbReference>
<dbReference type="InterPro" id="IPR015590">
    <property type="entry name" value="Aldehyde_DH_dom"/>
</dbReference>
<dbReference type="NCBIfam" id="TIGR01780">
    <property type="entry name" value="SSADH"/>
    <property type="match status" value="1"/>
</dbReference>
<evidence type="ECO:0000313" key="5">
    <source>
        <dbReference type="Proteomes" id="UP001375743"/>
    </source>
</evidence>
<dbReference type="InterPro" id="IPR050740">
    <property type="entry name" value="Aldehyde_DH_Superfamily"/>
</dbReference>
<gene>
    <name evidence="4" type="ORF">U1T56_15705</name>
</gene>
<dbReference type="Proteomes" id="UP001375743">
    <property type="component" value="Unassembled WGS sequence"/>
</dbReference>
<dbReference type="InterPro" id="IPR016161">
    <property type="entry name" value="Ald_DH/histidinol_DH"/>
</dbReference>
<dbReference type="EC" id="1.2.1.-" evidence="4"/>
<keyword evidence="5" id="KW-1185">Reference proteome</keyword>
<dbReference type="PROSITE" id="PS00070">
    <property type="entry name" value="ALDEHYDE_DEHYDR_CYS"/>
    <property type="match status" value="1"/>
</dbReference>